<reference evidence="2" key="1">
    <citation type="submission" date="2021-05" db="EMBL/GenBank/DDBJ databases">
        <authorList>
            <person name="Arsene-Ploetze F."/>
        </authorList>
    </citation>
    <scope>NUCLEOTIDE SEQUENCE</scope>
    <source>
        <strain evidence="2">DSM 42138</strain>
    </source>
</reference>
<dbReference type="PANTHER" id="PTHR39515:SF2">
    <property type="entry name" value="HTH-TYPE TRANSCRIPTIONAL REGULATOR RV0880"/>
    <property type="match status" value="1"/>
</dbReference>
<evidence type="ECO:0000313" key="3">
    <source>
        <dbReference type="Proteomes" id="UP001152519"/>
    </source>
</evidence>
<evidence type="ECO:0000313" key="2">
    <source>
        <dbReference type="EMBL" id="CAG6397755.1"/>
    </source>
</evidence>
<dbReference type="InterPro" id="IPR000835">
    <property type="entry name" value="HTH_MarR-typ"/>
</dbReference>
<dbReference type="PROSITE" id="PS50995">
    <property type="entry name" value="HTH_MARR_2"/>
    <property type="match status" value="1"/>
</dbReference>
<evidence type="ECO:0000259" key="1">
    <source>
        <dbReference type="PROSITE" id="PS50995"/>
    </source>
</evidence>
<proteinExistence type="predicted"/>
<feature type="domain" description="HTH marR-type" evidence="1">
    <location>
        <begin position="24"/>
        <end position="159"/>
    </location>
</feature>
<dbReference type="AlphaFoldDB" id="A0A9W4EAT5"/>
<dbReference type="InterPro" id="IPR036388">
    <property type="entry name" value="WH-like_DNA-bd_sf"/>
</dbReference>
<dbReference type="GO" id="GO:0003700">
    <property type="term" value="F:DNA-binding transcription factor activity"/>
    <property type="evidence" value="ECO:0007669"/>
    <property type="project" value="InterPro"/>
</dbReference>
<dbReference type="InterPro" id="IPR001845">
    <property type="entry name" value="HTH_ArsR_DNA-bd_dom"/>
</dbReference>
<dbReference type="SUPFAM" id="SSF46785">
    <property type="entry name" value="Winged helix' DNA-binding domain"/>
    <property type="match status" value="1"/>
</dbReference>
<sequence>MSTQPDESRAGQDAAPGLDTDEAIRAMLLLMPRVAARLKRTLVPERLRSLNLAPRHLSMLSYLLFDGPMPVSRLAARLEVAPTTVSLMVSDLSRQGVVDRRSDPADGRRTIVSISHDPETRAAIEGWLANGASAWRAAFEPLSPAERAVFVRTIEAYEKGAAGPAGAADAD</sequence>
<dbReference type="Pfam" id="PF12802">
    <property type="entry name" value="MarR_2"/>
    <property type="match status" value="1"/>
</dbReference>
<dbReference type="InterPro" id="IPR011991">
    <property type="entry name" value="ArsR-like_HTH"/>
</dbReference>
<dbReference type="EMBL" id="CAJSLV010000092">
    <property type="protein sequence ID" value="CAG6397755.1"/>
    <property type="molecule type" value="Genomic_DNA"/>
</dbReference>
<dbReference type="SMART" id="SM00418">
    <property type="entry name" value="HTH_ARSR"/>
    <property type="match status" value="1"/>
</dbReference>
<comment type="caution">
    <text evidence="2">The sequence shown here is derived from an EMBL/GenBank/DDBJ whole genome shotgun (WGS) entry which is preliminary data.</text>
</comment>
<protein>
    <submittedName>
        <fullName evidence="2">MarR family transcriptional regulator</fullName>
    </submittedName>
</protein>
<accession>A0A9W4EAT5</accession>
<name>A0A9W4EAT5_9ACTN</name>
<dbReference type="InterPro" id="IPR036390">
    <property type="entry name" value="WH_DNA-bd_sf"/>
</dbReference>
<dbReference type="Proteomes" id="UP001152519">
    <property type="component" value="Unassembled WGS sequence"/>
</dbReference>
<organism evidence="2 3">
    <name type="scientific">Actinacidiphila cocklensis</name>
    <dbReference type="NCBI Taxonomy" id="887465"/>
    <lineage>
        <taxon>Bacteria</taxon>
        <taxon>Bacillati</taxon>
        <taxon>Actinomycetota</taxon>
        <taxon>Actinomycetes</taxon>
        <taxon>Kitasatosporales</taxon>
        <taxon>Streptomycetaceae</taxon>
        <taxon>Actinacidiphila</taxon>
    </lineage>
</organism>
<dbReference type="SMART" id="SM00347">
    <property type="entry name" value="HTH_MARR"/>
    <property type="match status" value="1"/>
</dbReference>
<gene>
    <name evidence="2" type="ORF">SCOCK_60088</name>
</gene>
<dbReference type="InterPro" id="IPR052526">
    <property type="entry name" value="HTH-type_Bedaq_tolerance"/>
</dbReference>
<dbReference type="CDD" id="cd00090">
    <property type="entry name" value="HTH_ARSR"/>
    <property type="match status" value="1"/>
</dbReference>
<dbReference type="RefSeq" id="WP_251498378.1">
    <property type="nucleotide sequence ID" value="NZ_CAJSLV010000092.1"/>
</dbReference>
<dbReference type="Gene3D" id="1.10.10.10">
    <property type="entry name" value="Winged helix-like DNA-binding domain superfamily/Winged helix DNA-binding domain"/>
    <property type="match status" value="1"/>
</dbReference>
<keyword evidence="3" id="KW-1185">Reference proteome</keyword>
<dbReference type="PANTHER" id="PTHR39515">
    <property type="entry name" value="CONSERVED PROTEIN"/>
    <property type="match status" value="1"/>
</dbReference>